<dbReference type="InterPro" id="IPR029021">
    <property type="entry name" value="Prot-tyrosine_phosphatase-like"/>
</dbReference>
<evidence type="ECO:0000259" key="7">
    <source>
        <dbReference type="PROSITE" id="PS50056"/>
    </source>
</evidence>
<keyword evidence="9" id="KW-1185">Reference proteome</keyword>
<sequence>MGSALRVTGHEVPPAKAAESIGAAERKRSLRERCCKKIQKLNPILRFPEAKCISNETPHADPPVSEILDFLYLGNARDSRDAQMMKERSITHVINATREQSNFFEGSGKVEYLRIPVDDNSTADLMPYFKPAINFIDEAMRSGGRVLVHCQAGVSRSPSLVLAYLVAHSSLTVLEAFALVNHLRSAIGPSFHFLGQVERFRVSFRLDNKYHSATSPIPAEDLHVGAMIYRRWRDFQHCSPPSAALLFPPNN</sequence>
<dbReference type="InterPro" id="IPR020422">
    <property type="entry name" value="TYR_PHOSPHATASE_DUAL_dom"/>
</dbReference>
<dbReference type="EC" id="3.1.3.48" evidence="2"/>
<dbReference type="PROSITE" id="PS50056">
    <property type="entry name" value="TYR_PHOSPHATASE_2"/>
    <property type="match status" value="1"/>
</dbReference>
<evidence type="ECO:0000256" key="3">
    <source>
        <dbReference type="ARBA" id="ARBA00022801"/>
    </source>
</evidence>
<proteinExistence type="inferred from homology"/>
<evidence type="ECO:0000256" key="4">
    <source>
        <dbReference type="ARBA" id="ARBA00022912"/>
    </source>
</evidence>
<evidence type="ECO:0000259" key="6">
    <source>
        <dbReference type="PROSITE" id="PS50054"/>
    </source>
</evidence>
<dbReference type="GO" id="GO:0005829">
    <property type="term" value="C:cytosol"/>
    <property type="evidence" value="ECO:0007669"/>
    <property type="project" value="TreeGrafter"/>
</dbReference>
<evidence type="ECO:0000313" key="10">
    <source>
        <dbReference type="WBParaSite" id="TTAC_0001034001-mRNA-1"/>
    </source>
</evidence>
<gene>
    <name evidence="8" type="ORF">TTAC_LOCUS10325</name>
</gene>
<dbReference type="OrthoDB" id="165342at2759"/>
<dbReference type="CDD" id="cd14498">
    <property type="entry name" value="DSP"/>
    <property type="match status" value="1"/>
</dbReference>
<dbReference type="STRING" id="6205.A0A0R3X9W5"/>
<evidence type="ECO:0000313" key="8">
    <source>
        <dbReference type="EMBL" id="VDM35305.1"/>
    </source>
</evidence>
<dbReference type="AlphaFoldDB" id="A0A0R3X9W5"/>
<keyword evidence="4" id="KW-0904">Protein phosphatase</keyword>
<dbReference type="PROSITE" id="PS50054">
    <property type="entry name" value="TYR_PHOSPHATASE_DUAL"/>
    <property type="match status" value="1"/>
</dbReference>
<dbReference type="GO" id="GO:0043409">
    <property type="term" value="P:negative regulation of MAPK cascade"/>
    <property type="evidence" value="ECO:0007669"/>
    <property type="project" value="TreeGrafter"/>
</dbReference>
<organism evidence="10">
    <name type="scientific">Hydatigena taeniaeformis</name>
    <name type="common">Feline tapeworm</name>
    <name type="synonym">Taenia taeniaeformis</name>
    <dbReference type="NCBI Taxonomy" id="6205"/>
    <lineage>
        <taxon>Eukaryota</taxon>
        <taxon>Metazoa</taxon>
        <taxon>Spiralia</taxon>
        <taxon>Lophotrochozoa</taxon>
        <taxon>Platyhelminthes</taxon>
        <taxon>Cestoda</taxon>
        <taxon>Eucestoda</taxon>
        <taxon>Cyclophyllidea</taxon>
        <taxon>Taeniidae</taxon>
        <taxon>Hydatigera</taxon>
    </lineage>
</organism>
<dbReference type="PANTHER" id="PTHR10159:SF528">
    <property type="entry name" value="PUCKERED, ISOFORM A"/>
    <property type="match status" value="1"/>
</dbReference>
<accession>A0A0R3X9W5</accession>
<evidence type="ECO:0000256" key="5">
    <source>
        <dbReference type="SAM" id="MobiDB-lite"/>
    </source>
</evidence>
<dbReference type="PRINTS" id="PR01908">
    <property type="entry name" value="ADSPHPHTASE"/>
</dbReference>
<name>A0A0R3X9W5_HYDTA</name>
<keyword evidence="3" id="KW-0378">Hydrolase</keyword>
<dbReference type="Pfam" id="PF00782">
    <property type="entry name" value="DSPc"/>
    <property type="match status" value="1"/>
</dbReference>
<dbReference type="Gene3D" id="3.90.190.10">
    <property type="entry name" value="Protein tyrosine phosphatase superfamily"/>
    <property type="match status" value="1"/>
</dbReference>
<feature type="domain" description="Tyrosine-protein phosphatase" evidence="6">
    <location>
        <begin position="62"/>
        <end position="206"/>
    </location>
</feature>
<reference evidence="8 9" key="2">
    <citation type="submission" date="2018-11" db="EMBL/GenBank/DDBJ databases">
        <authorList>
            <consortium name="Pathogen Informatics"/>
        </authorList>
    </citation>
    <scope>NUCLEOTIDE SEQUENCE [LARGE SCALE GENOMIC DNA]</scope>
</reference>
<dbReference type="GO" id="GO:0008330">
    <property type="term" value="F:protein tyrosine/threonine phosphatase activity"/>
    <property type="evidence" value="ECO:0007669"/>
    <property type="project" value="TreeGrafter"/>
</dbReference>
<dbReference type="InterPro" id="IPR016130">
    <property type="entry name" value="Tyr_Pase_AS"/>
</dbReference>
<evidence type="ECO:0000256" key="2">
    <source>
        <dbReference type="ARBA" id="ARBA00013064"/>
    </source>
</evidence>
<dbReference type="WBParaSite" id="TTAC_0001034001-mRNA-1">
    <property type="protein sequence ID" value="TTAC_0001034001-mRNA-1"/>
    <property type="gene ID" value="TTAC_0001034001"/>
</dbReference>
<evidence type="ECO:0000313" key="9">
    <source>
        <dbReference type="Proteomes" id="UP000274429"/>
    </source>
</evidence>
<protein>
    <recommendedName>
        <fullName evidence="2">protein-tyrosine-phosphatase</fullName>
        <ecNumber evidence="2">3.1.3.48</ecNumber>
    </recommendedName>
</protein>
<evidence type="ECO:0000256" key="1">
    <source>
        <dbReference type="ARBA" id="ARBA00008601"/>
    </source>
</evidence>
<dbReference type="SMART" id="SM00195">
    <property type="entry name" value="DSPc"/>
    <property type="match status" value="1"/>
</dbReference>
<dbReference type="Proteomes" id="UP000274429">
    <property type="component" value="Unassembled WGS sequence"/>
</dbReference>
<dbReference type="GO" id="GO:0033550">
    <property type="term" value="F:MAP kinase tyrosine phosphatase activity"/>
    <property type="evidence" value="ECO:0007669"/>
    <property type="project" value="TreeGrafter"/>
</dbReference>
<feature type="region of interest" description="Disordered" evidence="5">
    <location>
        <begin position="1"/>
        <end position="23"/>
    </location>
</feature>
<dbReference type="PANTHER" id="PTHR10159">
    <property type="entry name" value="DUAL SPECIFICITY PROTEIN PHOSPHATASE"/>
    <property type="match status" value="1"/>
</dbReference>
<comment type="similarity">
    <text evidence="1">Belongs to the protein-tyrosine phosphatase family. Non-receptor class dual specificity subfamily.</text>
</comment>
<dbReference type="InterPro" id="IPR000340">
    <property type="entry name" value="Dual-sp_phosphatase_cat-dom"/>
</dbReference>
<dbReference type="InterPro" id="IPR000387">
    <property type="entry name" value="Tyr_Pase_dom"/>
</dbReference>
<dbReference type="GO" id="GO:0017017">
    <property type="term" value="F:MAP kinase tyrosine/serine/threonine phosphatase activity"/>
    <property type="evidence" value="ECO:0007669"/>
    <property type="project" value="TreeGrafter"/>
</dbReference>
<feature type="domain" description="Tyrosine specific protein phosphatases" evidence="7">
    <location>
        <begin position="127"/>
        <end position="187"/>
    </location>
</feature>
<reference evidence="10" key="1">
    <citation type="submission" date="2017-02" db="UniProtKB">
        <authorList>
            <consortium name="WormBaseParasite"/>
        </authorList>
    </citation>
    <scope>IDENTIFICATION</scope>
</reference>
<dbReference type="SUPFAM" id="SSF52799">
    <property type="entry name" value="(Phosphotyrosine protein) phosphatases II"/>
    <property type="match status" value="1"/>
</dbReference>
<dbReference type="EMBL" id="UYWX01021554">
    <property type="protein sequence ID" value="VDM35305.1"/>
    <property type="molecule type" value="Genomic_DNA"/>
</dbReference>
<dbReference type="PROSITE" id="PS00383">
    <property type="entry name" value="TYR_PHOSPHATASE_1"/>
    <property type="match status" value="1"/>
</dbReference>